<dbReference type="PANTHER" id="PTHR23084">
    <property type="entry name" value="PHOSPHATIDYLINOSITOL-4-PHOSPHATE 5-KINASE RELATED"/>
    <property type="match status" value="1"/>
</dbReference>
<dbReference type="AlphaFoldDB" id="A0BM60"/>
<evidence type="ECO:0000256" key="1">
    <source>
        <dbReference type="ARBA" id="ARBA00022737"/>
    </source>
</evidence>
<name>A0BM60_PARTE</name>
<evidence type="ECO:0008006" key="4">
    <source>
        <dbReference type="Google" id="ProtNLM"/>
    </source>
</evidence>
<dbReference type="SMART" id="SM00698">
    <property type="entry name" value="MORN"/>
    <property type="match status" value="9"/>
</dbReference>
<evidence type="ECO:0000313" key="3">
    <source>
        <dbReference type="Proteomes" id="UP000000600"/>
    </source>
</evidence>
<dbReference type="InParanoid" id="A0BM60"/>
<dbReference type="InterPro" id="IPR003409">
    <property type="entry name" value="MORN"/>
</dbReference>
<dbReference type="EMBL" id="CT868003">
    <property type="protein sequence ID" value="CAK59627.1"/>
    <property type="molecule type" value="Genomic_DNA"/>
</dbReference>
<sequence>MGNCQQCDNLDPIKTQEILTSKTTKSKQSMKINKNDLKGIIKIQANFRGFITRKKYKFKSSGSTAQKYGTSINQQKSSQNDSVIADSYQITVKAQQIQQLQRRQSPIKILDQDDHRQICEADITRNIHKDEDASSYSEVRSKHLISFQMNELCFIPIHKQDQKRVQNEEQQKLSILQMKNGCYYEGQWKKGMVHGFGKYTLSETSFYIGEWIENKANGFGTFQHSNGDIYVGSWKDGTAKGNGKYSFGDGTYYDGQWNNDLPNGQGKQTYEGGWIYEGSFQNGFKSGFGQLTYPDGTVYAGKFENDLMNGYGILRFPDGRTYNGEWKSGLKSGKGEFLWPDGRKYEGQFLNDQREGYGVLIWSNGQKYSGLWKEGLQHGNGQIIKANGATFRGRWIKGKIVSTKFTTNTPAKVIKLVKG</sequence>
<dbReference type="PROSITE" id="PS50096">
    <property type="entry name" value="IQ"/>
    <property type="match status" value="1"/>
</dbReference>
<accession>A0BM60</accession>
<keyword evidence="3" id="KW-1185">Reference proteome</keyword>
<dbReference type="PANTHER" id="PTHR23084:SF179">
    <property type="entry name" value="OS10G0565000 PROTEIN"/>
    <property type="match status" value="1"/>
</dbReference>
<dbReference type="GeneID" id="5012809"/>
<protein>
    <recommendedName>
        <fullName evidence="4">MORN repeat protein</fullName>
    </recommendedName>
</protein>
<dbReference type="KEGG" id="ptm:GSPATT00030261001"/>
<dbReference type="Pfam" id="PF00612">
    <property type="entry name" value="IQ"/>
    <property type="match status" value="1"/>
</dbReference>
<dbReference type="STRING" id="5888.A0BM60"/>
<gene>
    <name evidence="2" type="ORF">GSPATT00030261001</name>
</gene>
<dbReference type="OrthoDB" id="70770at2759"/>
<proteinExistence type="predicted"/>
<dbReference type="Pfam" id="PF02493">
    <property type="entry name" value="MORN"/>
    <property type="match status" value="9"/>
</dbReference>
<evidence type="ECO:0000313" key="2">
    <source>
        <dbReference type="EMBL" id="CAK59627.1"/>
    </source>
</evidence>
<organism evidence="2 3">
    <name type="scientific">Paramecium tetraurelia</name>
    <dbReference type="NCBI Taxonomy" id="5888"/>
    <lineage>
        <taxon>Eukaryota</taxon>
        <taxon>Sar</taxon>
        <taxon>Alveolata</taxon>
        <taxon>Ciliophora</taxon>
        <taxon>Intramacronucleata</taxon>
        <taxon>Oligohymenophorea</taxon>
        <taxon>Peniculida</taxon>
        <taxon>Parameciidae</taxon>
        <taxon>Paramecium</taxon>
    </lineage>
</organism>
<keyword evidence="1" id="KW-0677">Repeat</keyword>
<dbReference type="InterPro" id="IPR000048">
    <property type="entry name" value="IQ_motif_EF-hand-BS"/>
</dbReference>
<dbReference type="Proteomes" id="UP000000600">
    <property type="component" value="Unassembled WGS sequence"/>
</dbReference>
<dbReference type="OMA" id="NELCFIP"/>
<dbReference type="HOGENOM" id="CLU_032017_1_3_1"/>
<dbReference type="eggNOG" id="KOG0229">
    <property type="taxonomic scope" value="Eukaryota"/>
</dbReference>
<dbReference type="Gene3D" id="2.20.110.10">
    <property type="entry name" value="Histone H3 K4-specific methyltransferase SET7/9 N-terminal domain"/>
    <property type="match status" value="5"/>
</dbReference>
<reference evidence="2 3" key="1">
    <citation type="journal article" date="2006" name="Nature">
        <title>Global trends of whole-genome duplications revealed by the ciliate Paramecium tetraurelia.</title>
        <authorList>
            <consortium name="Genoscope"/>
            <person name="Aury J.-M."/>
            <person name="Jaillon O."/>
            <person name="Duret L."/>
            <person name="Noel B."/>
            <person name="Jubin C."/>
            <person name="Porcel B.M."/>
            <person name="Segurens B."/>
            <person name="Daubin V."/>
            <person name="Anthouard V."/>
            <person name="Aiach N."/>
            <person name="Arnaiz O."/>
            <person name="Billaut A."/>
            <person name="Beisson J."/>
            <person name="Blanc I."/>
            <person name="Bouhouche K."/>
            <person name="Camara F."/>
            <person name="Duharcourt S."/>
            <person name="Guigo R."/>
            <person name="Gogendeau D."/>
            <person name="Katinka M."/>
            <person name="Keller A.-M."/>
            <person name="Kissmehl R."/>
            <person name="Klotz C."/>
            <person name="Koll F."/>
            <person name="Le Moue A."/>
            <person name="Lepere C."/>
            <person name="Malinsky S."/>
            <person name="Nowacki M."/>
            <person name="Nowak J.K."/>
            <person name="Plattner H."/>
            <person name="Poulain J."/>
            <person name="Ruiz F."/>
            <person name="Serrano V."/>
            <person name="Zagulski M."/>
            <person name="Dessen P."/>
            <person name="Betermier M."/>
            <person name="Weissenbach J."/>
            <person name="Scarpelli C."/>
            <person name="Schachter V."/>
            <person name="Sperling L."/>
            <person name="Meyer E."/>
            <person name="Cohen J."/>
            <person name="Wincker P."/>
        </authorList>
    </citation>
    <scope>NUCLEOTIDE SEQUENCE [LARGE SCALE GENOMIC DNA]</scope>
    <source>
        <strain evidence="2 3">Stock d4-2</strain>
    </source>
</reference>
<dbReference type="RefSeq" id="XP_001427025.1">
    <property type="nucleotide sequence ID" value="XM_001426988.1"/>
</dbReference>
<dbReference type="SUPFAM" id="SSF82185">
    <property type="entry name" value="Histone H3 K4-specific methyltransferase SET7/9 N-terminal domain"/>
    <property type="match status" value="3"/>
</dbReference>